<dbReference type="InterPro" id="IPR006860">
    <property type="entry name" value="FecR"/>
</dbReference>
<dbReference type="PANTHER" id="PTHR30273:SF2">
    <property type="entry name" value="PROTEIN FECR"/>
    <property type="match status" value="1"/>
</dbReference>
<evidence type="ECO:0000313" key="5">
    <source>
        <dbReference type="EMBL" id="KWT65797.1"/>
    </source>
</evidence>
<keyword evidence="1" id="KW-0472">Membrane</keyword>
<proteinExistence type="predicted"/>
<dbReference type="Pfam" id="PF16344">
    <property type="entry name" value="FecR_C"/>
    <property type="match status" value="1"/>
</dbReference>
<gene>
    <name evidence="5" type="ORF">APY04_2644</name>
</gene>
<dbReference type="Proteomes" id="UP000059074">
    <property type="component" value="Unassembled WGS sequence"/>
</dbReference>
<protein>
    <submittedName>
        <fullName evidence="5">Anti-FecI sigma factor, FecR</fullName>
    </submittedName>
</protein>
<feature type="domain" description="FecR N-terminal" evidence="3">
    <location>
        <begin position="16"/>
        <end position="57"/>
    </location>
</feature>
<comment type="caution">
    <text evidence="5">The sequence shown here is derived from an EMBL/GenBank/DDBJ whole genome shotgun (WGS) entry which is preliminary data.</text>
</comment>
<dbReference type="Gene3D" id="3.55.50.30">
    <property type="match status" value="1"/>
</dbReference>
<dbReference type="InterPro" id="IPR012373">
    <property type="entry name" value="Ferrdict_sens_TM"/>
</dbReference>
<evidence type="ECO:0000259" key="2">
    <source>
        <dbReference type="Pfam" id="PF04773"/>
    </source>
</evidence>
<dbReference type="AlphaFoldDB" id="A0A109BBY5"/>
<dbReference type="InterPro" id="IPR032623">
    <property type="entry name" value="FecR_N"/>
</dbReference>
<dbReference type="RefSeq" id="WP_068463215.1">
    <property type="nucleotide sequence ID" value="NZ_LMTR01000075.1"/>
</dbReference>
<keyword evidence="1" id="KW-1133">Transmembrane helix</keyword>
<dbReference type="GO" id="GO:0016989">
    <property type="term" value="F:sigma factor antagonist activity"/>
    <property type="evidence" value="ECO:0007669"/>
    <property type="project" value="TreeGrafter"/>
</dbReference>
<dbReference type="Pfam" id="PF04773">
    <property type="entry name" value="FecR"/>
    <property type="match status" value="1"/>
</dbReference>
<feature type="domain" description="FecR protein" evidence="2">
    <location>
        <begin position="113"/>
        <end position="202"/>
    </location>
</feature>
<dbReference type="PANTHER" id="PTHR30273">
    <property type="entry name" value="PERIPLASMIC SIGNAL SENSOR AND SIGMA FACTOR ACTIVATOR FECR-RELATED"/>
    <property type="match status" value="1"/>
</dbReference>
<name>A0A109BBY5_HYPSL</name>
<evidence type="ECO:0000256" key="1">
    <source>
        <dbReference type="SAM" id="Phobius"/>
    </source>
</evidence>
<dbReference type="STRING" id="121290.APY04_2644"/>
<sequence>MAPTDDAQAQRKRREKAIDLHLRTQDPDQATAAHKALEAWVARSPQNAEAYEEVRALIGEARSAILTDPKLTALKPKKRSSARTKTAALAMLIGTATVAFYTLDGPIRMQADLMSGTGEMPIVALADGSTMQLNANSAVSFEFGEHERIVHLLRGEAYFEVAKDAKRPFTVETINTRARALGTAFNVRLAADTRVIVTEHAVDVASLMSETPKVRVSAGEEVVCCTNGRAGKIRTVDPAVALAWRRGQLVVDNVTLQAVIDEIRRYFSGSIIIASDELAQRRVSGTFNIADPDKALNLIGASLGITITRLGPVVIVRG</sequence>
<dbReference type="EMBL" id="LMTR01000075">
    <property type="protein sequence ID" value="KWT65797.1"/>
    <property type="molecule type" value="Genomic_DNA"/>
</dbReference>
<dbReference type="PATRIC" id="fig|121290.4.peg.1958"/>
<evidence type="ECO:0000313" key="6">
    <source>
        <dbReference type="Proteomes" id="UP000059074"/>
    </source>
</evidence>
<feature type="domain" description="Protein FecR C-terminal" evidence="4">
    <location>
        <begin position="249"/>
        <end position="309"/>
    </location>
</feature>
<feature type="transmembrane region" description="Helical" evidence="1">
    <location>
        <begin position="86"/>
        <end position="103"/>
    </location>
</feature>
<keyword evidence="1" id="KW-0812">Transmembrane</keyword>
<evidence type="ECO:0000259" key="3">
    <source>
        <dbReference type="Pfam" id="PF16220"/>
    </source>
</evidence>
<dbReference type="InterPro" id="IPR032508">
    <property type="entry name" value="FecR_C"/>
</dbReference>
<organism evidence="5 6">
    <name type="scientific">Hyphomicrobium sulfonivorans</name>
    <dbReference type="NCBI Taxonomy" id="121290"/>
    <lineage>
        <taxon>Bacteria</taxon>
        <taxon>Pseudomonadati</taxon>
        <taxon>Pseudomonadota</taxon>
        <taxon>Alphaproteobacteria</taxon>
        <taxon>Hyphomicrobiales</taxon>
        <taxon>Hyphomicrobiaceae</taxon>
        <taxon>Hyphomicrobium</taxon>
    </lineage>
</organism>
<reference evidence="5 6" key="1">
    <citation type="submission" date="2015-10" db="EMBL/GenBank/DDBJ databases">
        <title>Transcriptomic analysis of a linuron degrading triple-species bacterial consortium.</title>
        <authorList>
            <person name="Albers P."/>
        </authorList>
    </citation>
    <scope>NUCLEOTIDE SEQUENCE [LARGE SCALE GENOMIC DNA]</scope>
    <source>
        <strain evidence="5 6">WDL6</strain>
    </source>
</reference>
<accession>A0A109BBY5</accession>
<keyword evidence="6" id="KW-1185">Reference proteome</keyword>
<dbReference type="Pfam" id="PF16220">
    <property type="entry name" value="DUF4880"/>
    <property type="match status" value="1"/>
</dbReference>
<dbReference type="PIRSF" id="PIRSF018266">
    <property type="entry name" value="FecR"/>
    <property type="match status" value="1"/>
</dbReference>
<dbReference type="Gene3D" id="2.60.120.1440">
    <property type="match status" value="1"/>
</dbReference>
<evidence type="ECO:0000259" key="4">
    <source>
        <dbReference type="Pfam" id="PF16344"/>
    </source>
</evidence>
<dbReference type="OrthoDB" id="636724at2"/>